<keyword evidence="4" id="KW-1185">Reference proteome</keyword>
<evidence type="ECO:0000256" key="1">
    <source>
        <dbReference type="SAM" id="MobiDB-lite"/>
    </source>
</evidence>
<reference evidence="4" key="1">
    <citation type="journal article" date="2019" name="Int. J. Syst. Evol. Microbiol.">
        <title>The Global Catalogue of Microorganisms (GCM) 10K type strain sequencing project: providing services to taxonomists for standard genome sequencing and annotation.</title>
        <authorList>
            <consortium name="The Broad Institute Genomics Platform"/>
            <consortium name="The Broad Institute Genome Sequencing Center for Infectious Disease"/>
            <person name="Wu L."/>
            <person name="Ma J."/>
        </authorList>
    </citation>
    <scope>NUCLEOTIDE SEQUENCE [LARGE SCALE GENOMIC DNA]</scope>
    <source>
        <strain evidence="4">CGMCC 4.7093</strain>
    </source>
</reference>
<evidence type="ECO:0000313" key="4">
    <source>
        <dbReference type="Proteomes" id="UP001595947"/>
    </source>
</evidence>
<feature type="transmembrane region" description="Helical" evidence="2">
    <location>
        <begin position="34"/>
        <end position="50"/>
    </location>
</feature>
<proteinExistence type="predicted"/>
<keyword evidence="2" id="KW-0472">Membrane</keyword>
<dbReference type="Proteomes" id="UP001595947">
    <property type="component" value="Unassembled WGS sequence"/>
</dbReference>
<feature type="region of interest" description="Disordered" evidence="1">
    <location>
        <begin position="133"/>
        <end position="181"/>
    </location>
</feature>
<name>A0ABV9YSR2_9PSEU</name>
<gene>
    <name evidence="3" type="ORF">ACFPBZ_23340</name>
</gene>
<feature type="transmembrane region" description="Helical" evidence="2">
    <location>
        <begin position="89"/>
        <end position="107"/>
    </location>
</feature>
<dbReference type="RefSeq" id="WP_378038504.1">
    <property type="nucleotide sequence ID" value="NZ_JBHSIV010000032.1"/>
</dbReference>
<keyword evidence="2" id="KW-1133">Transmembrane helix</keyword>
<dbReference type="EMBL" id="JBHSIV010000032">
    <property type="protein sequence ID" value="MFC5065169.1"/>
    <property type="molecule type" value="Genomic_DNA"/>
</dbReference>
<evidence type="ECO:0000313" key="3">
    <source>
        <dbReference type="EMBL" id="MFC5065169.1"/>
    </source>
</evidence>
<keyword evidence="2" id="KW-0812">Transmembrane</keyword>
<evidence type="ECO:0000256" key="2">
    <source>
        <dbReference type="SAM" id="Phobius"/>
    </source>
</evidence>
<accession>A0ABV9YSR2</accession>
<evidence type="ECO:0008006" key="5">
    <source>
        <dbReference type="Google" id="ProtNLM"/>
    </source>
</evidence>
<organism evidence="3 4">
    <name type="scientific">Actinomycetospora atypica</name>
    <dbReference type="NCBI Taxonomy" id="1290095"/>
    <lineage>
        <taxon>Bacteria</taxon>
        <taxon>Bacillati</taxon>
        <taxon>Actinomycetota</taxon>
        <taxon>Actinomycetes</taxon>
        <taxon>Pseudonocardiales</taxon>
        <taxon>Pseudonocardiaceae</taxon>
        <taxon>Actinomycetospora</taxon>
    </lineage>
</organism>
<protein>
    <recommendedName>
        <fullName evidence="5">MFS transporter</fullName>
    </recommendedName>
</protein>
<feature type="transmembrane region" description="Helical" evidence="2">
    <location>
        <begin position="57"/>
        <end position="77"/>
    </location>
</feature>
<sequence>MTSARAVAVGALAPALGAALHVEAGGGAPEITPGVLATGVLVAASAGWLSRRRPGAVRLAAILAAGQLAWHVAMGAGHAGMDHGPTGPSPAMVAAHVVTTLLVALGVTRADRAVLALVADRIVGLLTVPAGPRPSSGTPLVPARTARKPTATVLLPTRPLRGPPVRPLTRATTVDRPRKRP</sequence>
<comment type="caution">
    <text evidence="3">The sequence shown here is derived from an EMBL/GenBank/DDBJ whole genome shotgun (WGS) entry which is preliminary data.</text>
</comment>